<reference evidence="2" key="1">
    <citation type="submission" date="2020-11" db="EMBL/GenBank/DDBJ databases">
        <authorList>
            <person name="Tran Van P."/>
        </authorList>
    </citation>
    <scope>NUCLEOTIDE SEQUENCE</scope>
</reference>
<dbReference type="Proteomes" id="UP000677054">
    <property type="component" value="Unassembled WGS sequence"/>
</dbReference>
<gene>
    <name evidence="2" type="ORF">DSTB1V02_LOCUS13682</name>
</gene>
<evidence type="ECO:0000313" key="3">
    <source>
        <dbReference type="Proteomes" id="UP000677054"/>
    </source>
</evidence>
<feature type="region of interest" description="Disordered" evidence="1">
    <location>
        <begin position="26"/>
        <end position="88"/>
    </location>
</feature>
<keyword evidence="3" id="KW-1185">Reference proteome</keyword>
<dbReference type="EMBL" id="LR906657">
    <property type="protein sequence ID" value="CAD7253936.1"/>
    <property type="molecule type" value="Genomic_DNA"/>
</dbReference>
<name>A0A7R9AGV4_9CRUS</name>
<evidence type="ECO:0000313" key="2">
    <source>
        <dbReference type="EMBL" id="CAD7253936.1"/>
    </source>
</evidence>
<dbReference type="EMBL" id="CAJPEV010007140">
    <property type="protein sequence ID" value="CAG0904603.1"/>
    <property type="molecule type" value="Genomic_DNA"/>
</dbReference>
<organism evidence="2">
    <name type="scientific">Darwinula stevensoni</name>
    <dbReference type="NCBI Taxonomy" id="69355"/>
    <lineage>
        <taxon>Eukaryota</taxon>
        <taxon>Metazoa</taxon>
        <taxon>Ecdysozoa</taxon>
        <taxon>Arthropoda</taxon>
        <taxon>Crustacea</taxon>
        <taxon>Oligostraca</taxon>
        <taxon>Ostracoda</taxon>
        <taxon>Podocopa</taxon>
        <taxon>Podocopida</taxon>
        <taxon>Darwinulocopina</taxon>
        <taxon>Darwinuloidea</taxon>
        <taxon>Darwinulidae</taxon>
        <taxon>Darwinula</taxon>
    </lineage>
</organism>
<proteinExistence type="predicted"/>
<sequence>METIRTSFLESRPLISCNFAYLRRVQVEPKDQKPKDQEPKDQKPKDQEPKDQKPKDQEVKDQEVKDQEVKDQEVKDQEAEDQEAKRQTEACSLRPFGCESMTVMRYTWPCQESDGCSSNHREVFTIWPDRVDPLGEIHDATGDDSQELIESILALWTGKENEGCADATSKEFVSYRCLFRPLENKSGKPANLAGKSKEEMVCMKESMTFKGHCTSITSSAPVQ</sequence>
<evidence type="ECO:0000256" key="1">
    <source>
        <dbReference type="SAM" id="MobiDB-lite"/>
    </source>
</evidence>
<dbReference type="AlphaFoldDB" id="A0A7R9AGV4"/>
<protein>
    <submittedName>
        <fullName evidence="2">Uncharacterized protein</fullName>
    </submittedName>
</protein>
<accession>A0A7R9AGV4</accession>